<comment type="caution">
    <text evidence="1">The sequence shown here is derived from an EMBL/GenBank/DDBJ whole genome shotgun (WGS) entry which is preliminary data.</text>
</comment>
<dbReference type="Proteomes" id="UP001156627">
    <property type="component" value="Unassembled WGS sequence"/>
</dbReference>
<dbReference type="InterPro" id="IPR023214">
    <property type="entry name" value="HAD_sf"/>
</dbReference>
<dbReference type="InterPro" id="IPR050582">
    <property type="entry name" value="HAD-like_SerB"/>
</dbReference>
<dbReference type="Pfam" id="PF12710">
    <property type="entry name" value="HAD"/>
    <property type="match status" value="1"/>
</dbReference>
<keyword evidence="2" id="KW-1185">Reference proteome</keyword>
<gene>
    <name evidence="1" type="primary">cicA</name>
    <name evidence="1" type="ORF">GCM10007898_17530</name>
</gene>
<dbReference type="PANTHER" id="PTHR43344:SF14">
    <property type="entry name" value="HAD-IB FAMILY HYDROLASE"/>
    <property type="match status" value="1"/>
</dbReference>
<accession>A0ABQ5X994</accession>
<dbReference type="Gene3D" id="1.20.1440.100">
    <property type="entry name" value="SG protein - dephosphorylation function"/>
    <property type="match status" value="1"/>
</dbReference>
<dbReference type="PANTHER" id="PTHR43344">
    <property type="entry name" value="PHOSPHOSERINE PHOSPHATASE"/>
    <property type="match status" value="1"/>
</dbReference>
<dbReference type="CDD" id="cd02612">
    <property type="entry name" value="HAD_PGPPase"/>
    <property type="match status" value="1"/>
</dbReference>
<dbReference type="RefSeq" id="WP_284331631.1">
    <property type="nucleotide sequence ID" value="NZ_BSOA01000015.1"/>
</dbReference>
<keyword evidence="1" id="KW-0378">Hydrolase</keyword>
<dbReference type="InterPro" id="IPR036412">
    <property type="entry name" value="HAD-like_sf"/>
</dbReference>
<proteinExistence type="predicted"/>
<dbReference type="InterPro" id="IPR006385">
    <property type="entry name" value="HAD_hydro_SerB1"/>
</dbReference>
<dbReference type="Gene3D" id="3.40.50.1000">
    <property type="entry name" value="HAD superfamily/HAD-like"/>
    <property type="match status" value="1"/>
</dbReference>
<dbReference type="SUPFAM" id="SSF56784">
    <property type="entry name" value="HAD-like"/>
    <property type="match status" value="1"/>
</dbReference>
<sequence length="197" mass="22490">MNLALFDFDGTITHKETFAPFLSYAIPRRRRVLGTALFPPLVIGYRLGLVSGIHIRKRLVAFGFRGLHAENMVHAGRRFSEEVLPMIVRPAALERIRWHKAQGDKVVVVSGALDVYLTPWCKRHGLELLCSSLHAENGVLSGRYQGLQCVKAEKCRRVRELCDPASFPLVYAYGDTIEDLDMLSMAQRKFYRWQEMV</sequence>
<evidence type="ECO:0000313" key="1">
    <source>
        <dbReference type="EMBL" id="GLQ88184.1"/>
    </source>
</evidence>
<protein>
    <submittedName>
        <fullName evidence="1">Hydrolase</fullName>
    </submittedName>
</protein>
<dbReference type="GO" id="GO:0016787">
    <property type="term" value="F:hydrolase activity"/>
    <property type="evidence" value="ECO:0007669"/>
    <property type="project" value="UniProtKB-KW"/>
</dbReference>
<dbReference type="NCBIfam" id="TIGR01490">
    <property type="entry name" value="HAD-SF-IB-hyp1"/>
    <property type="match status" value="1"/>
</dbReference>
<evidence type="ECO:0000313" key="2">
    <source>
        <dbReference type="Proteomes" id="UP001156627"/>
    </source>
</evidence>
<dbReference type="EMBL" id="BSOA01000015">
    <property type="protein sequence ID" value="GLQ88184.1"/>
    <property type="molecule type" value="Genomic_DNA"/>
</dbReference>
<organism evidence="1 2">
    <name type="scientific">Dyella flagellata</name>
    <dbReference type="NCBI Taxonomy" id="1867833"/>
    <lineage>
        <taxon>Bacteria</taxon>
        <taxon>Pseudomonadati</taxon>
        <taxon>Pseudomonadota</taxon>
        <taxon>Gammaproteobacteria</taxon>
        <taxon>Lysobacterales</taxon>
        <taxon>Rhodanobacteraceae</taxon>
        <taxon>Dyella</taxon>
    </lineage>
</organism>
<dbReference type="NCBIfam" id="TIGR01488">
    <property type="entry name" value="HAD-SF-IB"/>
    <property type="match status" value="1"/>
</dbReference>
<name>A0ABQ5X994_9GAMM</name>
<reference evidence="2" key="1">
    <citation type="journal article" date="2019" name="Int. J. Syst. Evol. Microbiol.">
        <title>The Global Catalogue of Microorganisms (GCM) 10K type strain sequencing project: providing services to taxonomists for standard genome sequencing and annotation.</title>
        <authorList>
            <consortium name="The Broad Institute Genomics Platform"/>
            <consortium name="The Broad Institute Genome Sequencing Center for Infectious Disease"/>
            <person name="Wu L."/>
            <person name="Ma J."/>
        </authorList>
    </citation>
    <scope>NUCLEOTIDE SEQUENCE [LARGE SCALE GENOMIC DNA]</scope>
    <source>
        <strain evidence="2">NBRC 111981</strain>
    </source>
</reference>